<keyword evidence="4" id="KW-1185">Reference proteome</keyword>
<dbReference type="PANTHER" id="PTHR15629:SF2">
    <property type="entry name" value="SH3 DOMAIN-CONTAINING YSC84-LIKE PROTEIN 1"/>
    <property type="match status" value="1"/>
</dbReference>
<feature type="region of interest" description="Disordered" evidence="1">
    <location>
        <begin position="95"/>
        <end position="120"/>
    </location>
</feature>
<feature type="region of interest" description="Disordered" evidence="1">
    <location>
        <begin position="1"/>
        <end position="51"/>
    </location>
</feature>
<feature type="compositionally biased region" description="Low complexity" evidence="1">
    <location>
        <begin position="1221"/>
        <end position="1231"/>
    </location>
</feature>
<dbReference type="EMBL" id="JAGRRH010000019">
    <property type="protein sequence ID" value="KAG7348773.1"/>
    <property type="molecule type" value="Genomic_DNA"/>
</dbReference>
<gene>
    <name evidence="3" type="ORF">IV203_011370</name>
</gene>
<feature type="region of interest" description="Disordered" evidence="1">
    <location>
        <begin position="291"/>
        <end position="351"/>
    </location>
</feature>
<feature type="compositionally biased region" description="Acidic residues" evidence="1">
    <location>
        <begin position="311"/>
        <end position="322"/>
    </location>
</feature>
<dbReference type="OrthoDB" id="443981at2759"/>
<feature type="compositionally biased region" description="Polar residues" evidence="1">
    <location>
        <begin position="948"/>
        <end position="960"/>
    </location>
</feature>
<feature type="compositionally biased region" description="Basic and acidic residues" evidence="1">
    <location>
        <begin position="1232"/>
        <end position="1243"/>
    </location>
</feature>
<feature type="compositionally biased region" description="Low complexity" evidence="1">
    <location>
        <begin position="331"/>
        <end position="348"/>
    </location>
</feature>
<dbReference type="Pfam" id="PF04366">
    <property type="entry name" value="Ysc84"/>
    <property type="match status" value="1"/>
</dbReference>
<feature type="compositionally biased region" description="Low complexity" evidence="1">
    <location>
        <begin position="1348"/>
        <end position="1358"/>
    </location>
</feature>
<reference evidence="3" key="2">
    <citation type="submission" date="2021-04" db="EMBL/GenBank/DDBJ databases">
        <authorList>
            <person name="Podell S."/>
        </authorList>
    </citation>
    <scope>NUCLEOTIDE SEQUENCE</scope>
    <source>
        <strain evidence="3">Hildebrandi</strain>
    </source>
</reference>
<feature type="compositionally biased region" description="Acidic residues" evidence="1">
    <location>
        <begin position="1333"/>
        <end position="1344"/>
    </location>
</feature>
<dbReference type="GO" id="GO:0035091">
    <property type="term" value="F:phosphatidylinositol binding"/>
    <property type="evidence" value="ECO:0007669"/>
    <property type="project" value="TreeGrafter"/>
</dbReference>
<feature type="region of interest" description="Disordered" evidence="1">
    <location>
        <begin position="924"/>
        <end position="961"/>
    </location>
</feature>
<comment type="caution">
    <text evidence="3">The sequence shown here is derived from an EMBL/GenBank/DDBJ whole genome shotgun (WGS) entry which is preliminary data.</text>
</comment>
<dbReference type="InterPro" id="IPR007461">
    <property type="entry name" value="Ysc84_actin-binding"/>
</dbReference>
<protein>
    <submittedName>
        <fullName evidence="3">Las17-binding protein actin regulator</fullName>
    </submittedName>
</protein>
<feature type="compositionally biased region" description="Basic residues" evidence="1">
    <location>
        <begin position="30"/>
        <end position="40"/>
    </location>
</feature>
<dbReference type="PANTHER" id="PTHR15629">
    <property type="entry name" value="SH3YL1 PROTEIN"/>
    <property type="match status" value="1"/>
</dbReference>
<accession>A0A9K3KRX8</accession>
<feature type="domain" description="Ysc84 actin-binding" evidence="2">
    <location>
        <begin position="474"/>
        <end position="651"/>
    </location>
</feature>
<evidence type="ECO:0000256" key="1">
    <source>
        <dbReference type="SAM" id="MobiDB-lite"/>
    </source>
</evidence>
<evidence type="ECO:0000313" key="4">
    <source>
        <dbReference type="Proteomes" id="UP000693970"/>
    </source>
</evidence>
<proteinExistence type="predicted"/>
<evidence type="ECO:0000313" key="3">
    <source>
        <dbReference type="EMBL" id="KAG7348773.1"/>
    </source>
</evidence>
<dbReference type="Proteomes" id="UP000693970">
    <property type="component" value="Unassembled WGS sequence"/>
</dbReference>
<dbReference type="InterPro" id="IPR051702">
    <property type="entry name" value="SH3_domain_YSC84-like"/>
</dbReference>
<feature type="region of interest" description="Disordered" evidence="1">
    <location>
        <begin position="254"/>
        <end position="278"/>
    </location>
</feature>
<feature type="compositionally biased region" description="Basic residues" evidence="1">
    <location>
        <begin position="1368"/>
        <end position="1380"/>
    </location>
</feature>
<feature type="region of interest" description="Disordered" evidence="1">
    <location>
        <begin position="1260"/>
        <end position="1380"/>
    </location>
</feature>
<evidence type="ECO:0000259" key="2">
    <source>
        <dbReference type="Pfam" id="PF04366"/>
    </source>
</evidence>
<feature type="compositionally biased region" description="Basic and acidic residues" evidence="1">
    <location>
        <begin position="1266"/>
        <end position="1276"/>
    </location>
</feature>
<reference evidence="3" key="1">
    <citation type="journal article" date="2021" name="Sci. Rep.">
        <title>Diploid genomic architecture of Nitzschia inconspicua, an elite biomass production diatom.</title>
        <authorList>
            <person name="Oliver A."/>
            <person name="Podell S."/>
            <person name="Pinowska A."/>
            <person name="Traller J.C."/>
            <person name="Smith S.R."/>
            <person name="McClure R."/>
            <person name="Beliaev A."/>
            <person name="Bohutskyi P."/>
            <person name="Hill E.A."/>
            <person name="Rabines A."/>
            <person name="Zheng H."/>
            <person name="Allen L.Z."/>
            <person name="Kuo A."/>
            <person name="Grigoriev I.V."/>
            <person name="Allen A.E."/>
            <person name="Hazlebeck D."/>
            <person name="Allen E.E."/>
        </authorList>
    </citation>
    <scope>NUCLEOTIDE SEQUENCE</scope>
    <source>
        <strain evidence="3">Hildebrandi</strain>
    </source>
</reference>
<name>A0A9K3KRX8_9STRA</name>
<feature type="region of interest" description="Disordered" evidence="1">
    <location>
        <begin position="1209"/>
        <end position="1243"/>
    </location>
</feature>
<sequence>MAPSPISSRSPPSSPESRTSSTSSSSPSPQKKKNKKKKKMNSSSVRSPTSIIQQWQSDAKGAMEDAYANFVLGDDAGESARLVLVATPSEDVVVSSLTSSSSPPSSKLVSSSSAIQTTSTRTTAIPTATATTAHSSRRNLHNTASPSLIHVANSRKPTPSFHSCGVTFVEINGRAYVQALETTSAAYKAGVLPEDCVQYAAVLAKEWEQPLGNDFAAISQQALERERKGQRITFAELKRVLLHGSGVLQLLDEDIPGGGGGGDDPNGHPNSGIMGRNVRPTVPTTIRIGKVLPVTNPCGPSTVVQDSNERDYDDDDDDDDDMINPVHGGRNNNNHNIKKTTNNNNNNNDPRPVVLVFRRTRQRPRRLWNVWPNYRLDDECDVACQILEHLTTTTIKKNQDSNNNHHDQKNDESLEELNVEASTIRGMIQKAVGLAFVRTNKVVFGVSLAGGSGIVVSRLNDGTWSAPSCIGMMGVGLGLQVGLEVANYIFILQTREALEHFQRGGSFTVGANVGAALAGMGREAVGAASVSSAFCGMASPQPIVKEDEYTFEDGPLASNNSNNQRMVGRKHHHGSNAAAGVAPIVAYAKSEGLYVGVSLEGSRIFTREELNARAYKFSSYNHKQVSAQDILTGKIQQRPAEAESLYALLHAIEFTHEISTLPPLPRCKLLMNRTKRKDGTSITDWSMPWNASMPPYIKNEDGDVATQAAKDDNDNNDDELDQALIKDEMDEYNEKFQQFLLGGVTVERIAPNKREKRTLWLYAPQEGSLRMGFVSKLFSSTSRTTHLSTPIIQDFISPKATATTNTTAIAGSGASAVSDMEGDEVTLDSALMDNQSLLTTTGTLREKVELSKKLSLDVVDVVSLSQTAPANIQLRDSNERRRLVCIESQDVQLIFLGGSIEETRVLYCGLKVLLEKETARLGVRGGQGRGKRSIPSALRNNKNKSHKQQYQINRKSSGYASSEIDDTDDLLNVAGVYLTVAAEQLPEGWKSWGRLPGRAYMRDQASSNEDGYPTYVHGQLLVRDLCKNVLPLCRVLLLDSSSPVISKWENDRDDMDFERTPWTFPPATPREREQFQSEHQLIASGSMCGAHRTISYQRYRNGQLVRLSETHIVDSDDTEKLAFSVTERLPRRGFSIKVKILLRAVENGGACEATVLGEIRPVGKNMSDPAAVHKAFLLVLDELRNRYGTDSGGLLAGFTSVIEDMAKGNGSKGLRSRGHGSSRYNSSSRGTSWEEKKDTDSMERTSVVKFEDVMNAEKNLGMADVSDTRFGDEKRPSTPSPRDITEGRYKASRKSKSKPLPGEDSFSQPSEPVTIEVKPLPKIRLSLMPSPREEDEEDLDEEGEPISKNKNSSSTKSRTASRKVAWSKSRRSSKNRLAKD</sequence>
<organism evidence="3 4">
    <name type="scientific">Nitzschia inconspicua</name>
    <dbReference type="NCBI Taxonomy" id="303405"/>
    <lineage>
        <taxon>Eukaryota</taxon>
        <taxon>Sar</taxon>
        <taxon>Stramenopiles</taxon>
        <taxon>Ochrophyta</taxon>
        <taxon>Bacillariophyta</taxon>
        <taxon>Bacillariophyceae</taxon>
        <taxon>Bacillariophycidae</taxon>
        <taxon>Bacillariales</taxon>
        <taxon>Bacillariaceae</taxon>
        <taxon>Nitzschia</taxon>
    </lineage>
</organism>
<feature type="compositionally biased region" description="Low complexity" evidence="1">
    <location>
        <begin position="1"/>
        <end position="29"/>
    </location>
</feature>